<reference evidence="2 3" key="1">
    <citation type="submission" date="2016-11" db="EMBL/GenBank/DDBJ databases">
        <authorList>
            <person name="Jaros S."/>
            <person name="Januszkiewicz K."/>
            <person name="Wedrychowicz H."/>
        </authorList>
    </citation>
    <scope>NUCLEOTIDE SEQUENCE [LARGE SCALE GENOMIC DNA]</scope>
    <source>
        <strain evidence="2 3">GAS499</strain>
    </source>
</reference>
<dbReference type="NCBIfam" id="TIGR02118">
    <property type="entry name" value="EthD family reductase"/>
    <property type="match status" value="1"/>
</dbReference>
<dbReference type="AlphaFoldDB" id="A0A1M6NCB6"/>
<evidence type="ECO:0000313" key="2">
    <source>
        <dbReference type="EMBL" id="SHJ93226.1"/>
    </source>
</evidence>
<evidence type="ECO:0000259" key="1">
    <source>
        <dbReference type="Pfam" id="PF07110"/>
    </source>
</evidence>
<dbReference type="GO" id="GO:0016491">
    <property type="term" value="F:oxidoreductase activity"/>
    <property type="evidence" value="ECO:0007669"/>
    <property type="project" value="InterPro"/>
</dbReference>
<evidence type="ECO:0000313" key="3">
    <source>
        <dbReference type="Proteomes" id="UP000189935"/>
    </source>
</evidence>
<dbReference type="Gene3D" id="3.30.70.100">
    <property type="match status" value="1"/>
</dbReference>
<sequence length="114" mass="13448">MIKLSILMVRRSDFTYDKFIQYWREVHAPLFAAQSESKKYVRRYIQDHRTGDALPGTTASNFDGIAEIWFDDIAGAKAFFESDGYRKNVIPDEEAFMDRKRCELLYTREYNVMA</sequence>
<accession>A0A1M6NCB6</accession>
<dbReference type="InterPro" id="IPR009799">
    <property type="entry name" value="EthD_dom"/>
</dbReference>
<dbReference type="EMBL" id="LT670844">
    <property type="protein sequence ID" value="SHJ93226.1"/>
    <property type="molecule type" value="Genomic_DNA"/>
</dbReference>
<dbReference type="RefSeq" id="WP_079537960.1">
    <property type="nucleotide sequence ID" value="NZ_LT670844.1"/>
</dbReference>
<dbReference type="OrthoDB" id="6369070at2"/>
<protein>
    <recommendedName>
        <fullName evidence="1">EthD domain-containing protein</fullName>
    </recommendedName>
</protein>
<dbReference type="SUPFAM" id="SSF54909">
    <property type="entry name" value="Dimeric alpha+beta barrel"/>
    <property type="match status" value="1"/>
</dbReference>
<gene>
    <name evidence="2" type="ORF">SAMN05444159_1944</name>
</gene>
<dbReference type="Proteomes" id="UP000189935">
    <property type="component" value="Chromosome I"/>
</dbReference>
<organism evidence="2 3">
    <name type="scientific">Bradyrhizobium lablabi</name>
    <dbReference type="NCBI Taxonomy" id="722472"/>
    <lineage>
        <taxon>Bacteria</taxon>
        <taxon>Pseudomonadati</taxon>
        <taxon>Pseudomonadota</taxon>
        <taxon>Alphaproteobacteria</taxon>
        <taxon>Hyphomicrobiales</taxon>
        <taxon>Nitrobacteraceae</taxon>
        <taxon>Bradyrhizobium</taxon>
    </lineage>
</organism>
<dbReference type="Pfam" id="PF07110">
    <property type="entry name" value="EthD"/>
    <property type="match status" value="1"/>
</dbReference>
<proteinExistence type="predicted"/>
<feature type="domain" description="EthD" evidence="1">
    <location>
        <begin position="13"/>
        <end position="99"/>
    </location>
</feature>
<name>A0A1M6NCB6_9BRAD</name>
<dbReference type="InterPro" id="IPR011008">
    <property type="entry name" value="Dimeric_a/b-barrel"/>
</dbReference>